<dbReference type="EMBL" id="BOOH01000014">
    <property type="protein sequence ID" value="GIH75195.1"/>
    <property type="molecule type" value="Genomic_DNA"/>
</dbReference>
<gene>
    <name evidence="1" type="ORF">Plo01_16240</name>
</gene>
<comment type="caution">
    <text evidence="1">The sequence shown here is derived from an EMBL/GenBank/DDBJ whole genome shotgun (WGS) entry which is preliminary data.</text>
</comment>
<dbReference type="Proteomes" id="UP000616724">
    <property type="component" value="Unassembled WGS sequence"/>
</dbReference>
<name>A0A8J3RI14_9ACTN</name>
<evidence type="ECO:0000313" key="2">
    <source>
        <dbReference type="Proteomes" id="UP000616724"/>
    </source>
</evidence>
<organism evidence="1 2">
    <name type="scientific">Planobispora longispora</name>
    <dbReference type="NCBI Taxonomy" id="28887"/>
    <lineage>
        <taxon>Bacteria</taxon>
        <taxon>Bacillati</taxon>
        <taxon>Actinomycetota</taxon>
        <taxon>Actinomycetes</taxon>
        <taxon>Streptosporangiales</taxon>
        <taxon>Streptosporangiaceae</taxon>
        <taxon>Planobispora</taxon>
    </lineage>
</organism>
<proteinExistence type="predicted"/>
<protein>
    <submittedName>
        <fullName evidence="1">Uncharacterized protein</fullName>
    </submittedName>
</protein>
<sequence length="123" mass="13567">MDLDAFSQVVRENPALRIGRGAMEHMDWDRIPGPDWYLPEAARAAMEALLDWWGCFHPEPGFETYEDPSAGPVGLIEGIMRRVRDATDMLHRVADDPSGGGGHRPGVRLLLARVGEGWSETAG</sequence>
<keyword evidence="2" id="KW-1185">Reference proteome</keyword>
<evidence type="ECO:0000313" key="1">
    <source>
        <dbReference type="EMBL" id="GIH75195.1"/>
    </source>
</evidence>
<reference evidence="1 2" key="1">
    <citation type="submission" date="2021-01" db="EMBL/GenBank/DDBJ databases">
        <title>Whole genome shotgun sequence of Planobispora longispora NBRC 13918.</title>
        <authorList>
            <person name="Komaki H."/>
            <person name="Tamura T."/>
        </authorList>
    </citation>
    <scope>NUCLEOTIDE SEQUENCE [LARGE SCALE GENOMIC DNA]</scope>
    <source>
        <strain evidence="1 2">NBRC 13918</strain>
    </source>
</reference>
<dbReference type="AlphaFoldDB" id="A0A8J3RI14"/>
<accession>A0A8J3RI14</accession>